<evidence type="ECO:0000259" key="12">
    <source>
        <dbReference type="PROSITE" id="PS50893"/>
    </source>
</evidence>
<dbReference type="GO" id="GO:0016887">
    <property type="term" value="F:ATP hydrolysis activity"/>
    <property type="evidence" value="ECO:0007669"/>
    <property type="project" value="InterPro"/>
</dbReference>
<keyword evidence="9 11" id="KW-0472">Membrane</keyword>
<dbReference type="CDD" id="cd18599">
    <property type="entry name" value="ABC_6TM_MRP5_8_9_D2"/>
    <property type="match status" value="1"/>
</dbReference>
<feature type="transmembrane region" description="Helical" evidence="11">
    <location>
        <begin position="1084"/>
        <end position="1104"/>
    </location>
</feature>
<dbReference type="FunFam" id="1.20.1560.10:FF:000119">
    <property type="entry name" value="ATP binding cassette subfamily C member 5"/>
    <property type="match status" value="1"/>
</dbReference>
<dbReference type="Ensembl" id="ENSPANT00000047978.2">
    <property type="protein sequence ID" value="ENSPANP00000046352.2"/>
    <property type="gene ID" value="ENSPANG00000018752.3"/>
</dbReference>
<dbReference type="PROSITE" id="PS00211">
    <property type="entry name" value="ABC_TRANSPORTER_1"/>
    <property type="match status" value="2"/>
</dbReference>
<feature type="transmembrane region" description="Helical" evidence="11">
    <location>
        <begin position="998"/>
        <end position="1031"/>
    </location>
</feature>
<dbReference type="Pfam" id="PF00005">
    <property type="entry name" value="ABC_tran"/>
    <property type="match status" value="2"/>
</dbReference>
<evidence type="ECO:0000256" key="8">
    <source>
        <dbReference type="ARBA" id="ARBA00022989"/>
    </source>
</evidence>
<protein>
    <submittedName>
        <fullName evidence="14">ATP binding cassette subfamily C member 5</fullName>
    </submittedName>
</protein>
<dbReference type="GO" id="GO:0140359">
    <property type="term" value="F:ABC-type transporter activity"/>
    <property type="evidence" value="ECO:0007669"/>
    <property type="project" value="InterPro"/>
</dbReference>
<proteinExistence type="inferred from homology"/>
<evidence type="ECO:0000313" key="15">
    <source>
        <dbReference type="Proteomes" id="UP000028761"/>
    </source>
</evidence>
<feature type="transmembrane region" description="Helical" evidence="11">
    <location>
        <begin position="913"/>
        <end position="937"/>
    </location>
</feature>
<dbReference type="InterPro" id="IPR003593">
    <property type="entry name" value="AAA+_ATPase"/>
</dbReference>
<feature type="domain" description="ABC transmembrane type-1" evidence="13">
    <location>
        <begin position="860"/>
        <end position="1028"/>
    </location>
</feature>
<reference evidence="14" key="2">
    <citation type="submission" date="2025-08" db="UniProtKB">
        <authorList>
            <consortium name="Ensembl"/>
        </authorList>
    </citation>
    <scope>IDENTIFICATION</scope>
</reference>
<evidence type="ECO:0000256" key="3">
    <source>
        <dbReference type="ARBA" id="ARBA00022448"/>
    </source>
</evidence>
<dbReference type="Gene3D" id="3.40.50.300">
    <property type="entry name" value="P-loop containing nucleotide triphosphate hydrolases"/>
    <property type="match status" value="2"/>
</dbReference>
<dbReference type="InterPro" id="IPR003439">
    <property type="entry name" value="ABC_transporter-like_ATP-bd"/>
</dbReference>
<dbReference type="PANTHER" id="PTHR24223:SF196">
    <property type="entry name" value="ATP-BINDING CASSETTE SUB-FAMILY C MEMBER 5"/>
    <property type="match status" value="1"/>
</dbReference>
<dbReference type="GO" id="GO:0012505">
    <property type="term" value="C:endomembrane system"/>
    <property type="evidence" value="ECO:0007669"/>
    <property type="project" value="UniProtKB-SubCell"/>
</dbReference>
<keyword evidence="4 11" id="KW-0812">Transmembrane</keyword>
<feature type="domain" description="ABC transporter" evidence="12">
    <location>
        <begin position="1150"/>
        <end position="1384"/>
    </location>
</feature>
<dbReference type="Gene3D" id="1.20.1560.10">
    <property type="entry name" value="ABC transporter type 1, transmembrane domain"/>
    <property type="match status" value="3"/>
</dbReference>
<dbReference type="FunFam" id="3.40.50.300:FF:000605">
    <property type="entry name" value="multidrug resistance-associated protein 5 isoform X1"/>
    <property type="match status" value="1"/>
</dbReference>
<evidence type="ECO:0000313" key="14">
    <source>
        <dbReference type="Ensembl" id="ENSPANP00000046352.2"/>
    </source>
</evidence>
<evidence type="ECO:0000256" key="6">
    <source>
        <dbReference type="ARBA" id="ARBA00022741"/>
    </source>
</evidence>
<dbReference type="PROSITE" id="PS50893">
    <property type="entry name" value="ABC_TRANSPORTER_2"/>
    <property type="match status" value="2"/>
</dbReference>
<dbReference type="InterPro" id="IPR027417">
    <property type="entry name" value="P-loop_NTPase"/>
</dbReference>
<comment type="subcellular location">
    <subcellularLocation>
        <location evidence="1">Endomembrane system</location>
        <topology evidence="1">Multi-pass membrane protein</topology>
    </subcellularLocation>
</comment>
<dbReference type="InterPro" id="IPR036640">
    <property type="entry name" value="ABC1_TM_sf"/>
</dbReference>
<comment type="similarity">
    <text evidence="2">Belongs to the ABC transporter superfamily. ABCC family. Conjugate transporter (TC 3.A.1.208) subfamily.</text>
</comment>
<dbReference type="SMART" id="SM00382">
    <property type="entry name" value="AAA"/>
    <property type="match status" value="2"/>
</dbReference>
<keyword evidence="8 11" id="KW-1133">Transmembrane helix</keyword>
<keyword evidence="7" id="KW-0067">ATP-binding</keyword>
<dbReference type="SUPFAM" id="SSF90123">
    <property type="entry name" value="ABC transporter transmembrane region"/>
    <property type="match status" value="2"/>
</dbReference>
<evidence type="ECO:0000256" key="7">
    <source>
        <dbReference type="ARBA" id="ARBA00022840"/>
    </source>
</evidence>
<dbReference type="Pfam" id="PF00664">
    <property type="entry name" value="ABC_membrane"/>
    <property type="match status" value="2"/>
</dbReference>
<dbReference type="FunFam" id="1.20.1560.10:FF:000012">
    <property type="entry name" value="ATP binding cassette subfamily C member 5"/>
    <property type="match status" value="1"/>
</dbReference>
<dbReference type="GO" id="GO:0016020">
    <property type="term" value="C:membrane"/>
    <property type="evidence" value="ECO:0007669"/>
    <property type="project" value="InterPro"/>
</dbReference>
<dbReference type="FunFam" id="3.40.50.300:FF:000074">
    <property type="entry name" value="Multidrug resistance-associated protein 5 isoform 1"/>
    <property type="match status" value="1"/>
</dbReference>
<dbReference type="GO" id="GO:0005524">
    <property type="term" value="F:ATP binding"/>
    <property type="evidence" value="ECO:0007669"/>
    <property type="project" value="UniProtKB-KW"/>
</dbReference>
<feature type="compositionally biased region" description="Basic residues" evidence="10">
    <location>
        <begin position="514"/>
        <end position="529"/>
    </location>
</feature>
<feature type="region of interest" description="Disordered" evidence="10">
    <location>
        <begin position="795"/>
        <end position="827"/>
    </location>
</feature>
<gene>
    <name evidence="14" type="primary">ABCC5</name>
</gene>
<sequence>MKDIDIGKEYIIPSPGYRSVRERTSTSGPHRDREDSKFRRTRPLECQDALETAARAEGLSLDVSMHSQLRILDEEHPKGKYHHGLSALKPIRTTSKHQHPVDNAGLFSCMTFSWLSSLARVAHKKGELSMEDVWSLSKHESSDVNCRRLERLWQEELNEVGPDAASLRRVVWIFCRTRLILSIVCLMITQLAGFSGPAFMVKHLLEYTQATESNLQYSLLLVLGLLLTEIVRSWSLALTWALNYRTGVRLRGAILTMAFKKILKLKNIKEKSLGELINICSNDGQRMFEAAAVGSLLAGGPVVAILGMIYNVIILGPTGFLGSAVFILFYPAMMFASRLTAYFRRKCVAATDERVQKMNEVLTYIKFIKMYAWVKAFSQSVQKIREEERRILEKAGYFQSITVGVAPIVVVIASVVTFSVHMTLGFDLTAAQAFTVVTVFNSMTFALKVTPFSVKSLSEASVAVDRFKSLFLMEEVHMIKNKPASPHIKIEMKNATLAWDSSHSSIQNSPKLTPKMKKDKRASRGKKEKVRQLQRTEHQAVLAEQKGHLLLDSDERPSPEEEEGKHIHLGHLRLQRTLHSIDLEIQEGKLVGICGSVGSGKTSLISAILGQMTLLEGSIAISGTFAYVAQQAWILNATLRDNILFGKEYDEERYNSVLNSCCLRPDLAILPSSDLTEIGERGANLSGGQRQRISLARALYSDRSIYILDDPLSALDAHVGNHIFNSAIRKHLKSKTVLFVTHQLQYLVDCDEVIFMKEGCITERGTHEELMNLNGDYATIFNNLLLGDTPPVEINSKKETSGSQKKSQDKGPKTGSVKKEKAVKPEEGQLVQLEEKGQGSVPWSVYGVYIRAAGGPLAFLVIMALFMLNVGSTAFSTWWLSYWIKQGSGNTTVTRGNETSVSDSMKDNPRMQYYASIYALSMAVMLILKAIRGVVFVKGTLRASSRLHDELFRRILRSPMKFFDTTPTGRILNRFSKDMDEVDVRLPFQAEMFIQNVILVFFCVGMIAGVFPWFLVAVGPLVILFSVLHIVSRYQELLDDNQAPFFLFTCAMRWLAVRLDLISIALITTTGLMIVLMHGQIPPAYAGLAISYAVQLTGLFQFTVRLASETEARFTSVERINHYIKTLSLEAPARIKNKAPSPDWPQEGEVTFENAEMRYRENLPLVLKKVSFTIKPKEKIGIVGRTGSGKSSLGMALFRLVELSGGCIKIDGVRISDIGLADLRSKLSIIPQEPVLFSGTVRSNLDPFNQYTEDQIWDALERTHMKECIAQLPLKLESEVMENGDNFSVGERQLLCIARALLRHCKILILDEATAAMDTETDLLIQETIREAFADCTMLTIAHRLHTVLGSDRIMVLAQGQVVEFDTPSVLLSNDSSRFYAMFAAAENKVAVKG</sequence>
<evidence type="ECO:0000256" key="10">
    <source>
        <dbReference type="SAM" id="MobiDB-lite"/>
    </source>
</evidence>
<feature type="transmembrane region" description="Helical" evidence="11">
    <location>
        <begin position="291"/>
        <end position="313"/>
    </location>
</feature>
<feature type="transmembrane region" description="Helical" evidence="11">
    <location>
        <begin position="1051"/>
        <end position="1077"/>
    </location>
</feature>
<dbReference type="PANTHER" id="PTHR24223">
    <property type="entry name" value="ATP-BINDING CASSETTE SUB-FAMILY C"/>
    <property type="match status" value="1"/>
</dbReference>
<dbReference type="ExpressionAtlas" id="A0A2I3NED4">
    <property type="expression patterns" value="baseline"/>
</dbReference>
<feature type="transmembrane region" description="Helical" evidence="11">
    <location>
        <begin position="395"/>
        <end position="416"/>
    </location>
</feature>
<feature type="compositionally biased region" description="Basic and acidic residues" evidence="10">
    <location>
        <begin position="19"/>
        <end position="43"/>
    </location>
</feature>
<organism evidence="14 15">
    <name type="scientific">Papio anubis</name>
    <name type="common">Olive baboon</name>
    <dbReference type="NCBI Taxonomy" id="9555"/>
    <lineage>
        <taxon>Eukaryota</taxon>
        <taxon>Metazoa</taxon>
        <taxon>Chordata</taxon>
        <taxon>Craniata</taxon>
        <taxon>Vertebrata</taxon>
        <taxon>Euteleostomi</taxon>
        <taxon>Mammalia</taxon>
        <taxon>Eutheria</taxon>
        <taxon>Euarchontoglires</taxon>
        <taxon>Primates</taxon>
        <taxon>Haplorrhini</taxon>
        <taxon>Catarrhini</taxon>
        <taxon>Cercopithecidae</taxon>
        <taxon>Cercopithecinae</taxon>
        <taxon>Papio</taxon>
    </lineage>
</organism>
<dbReference type="Proteomes" id="UP000028761">
    <property type="component" value="Chromosome 2"/>
</dbReference>
<feature type="region of interest" description="Disordered" evidence="10">
    <location>
        <begin position="501"/>
        <end position="538"/>
    </location>
</feature>
<accession>A0A2I3NED4</accession>
<reference evidence="14" key="3">
    <citation type="submission" date="2025-09" db="UniProtKB">
        <authorList>
            <consortium name="Ensembl"/>
        </authorList>
    </citation>
    <scope>IDENTIFICATION</scope>
</reference>
<evidence type="ECO:0000256" key="9">
    <source>
        <dbReference type="ARBA" id="ARBA00023136"/>
    </source>
</evidence>
<dbReference type="GeneTree" id="ENSGT00940000155470"/>
<dbReference type="CDD" id="cd03250">
    <property type="entry name" value="ABCC_MRP_domain1"/>
    <property type="match status" value="1"/>
</dbReference>
<feature type="domain" description="ABC transmembrane type-1" evidence="13">
    <location>
        <begin position="180"/>
        <end position="459"/>
    </location>
</feature>
<evidence type="ECO:0000259" key="13">
    <source>
        <dbReference type="PROSITE" id="PS50929"/>
    </source>
</evidence>
<keyword evidence="15" id="KW-1185">Reference proteome</keyword>
<evidence type="ECO:0000256" key="1">
    <source>
        <dbReference type="ARBA" id="ARBA00004127"/>
    </source>
</evidence>
<dbReference type="CDD" id="cd03244">
    <property type="entry name" value="ABCC_MRP_domain2"/>
    <property type="match status" value="1"/>
</dbReference>
<feature type="transmembrane region" description="Helical" evidence="11">
    <location>
        <begin position="179"/>
        <end position="199"/>
    </location>
</feature>
<dbReference type="InterPro" id="IPR050173">
    <property type="entry name" value="ABC_transporter_C-like"/>
</dbReference>
<dbReference type="Bgee" id="ENSPANG00000018752">
    <property type="expression patterns" value="Expressed in skeletal muscle tissue and 68 other cell types or tissues"/>
</dbReference>
<feature type="transmembrane region" description="Helical" evidence="11">
    <location>
        <begin position="219"/>
        <end position="242"/>
    </location>
</feature>
<keyword evidence="3" id="KW-0813">Transport</keyword>
<evidence type="ECO:0000256" key="11">
    <source>
        <dbReference type="SAM" id="Phobius"/>
    </source>
</evidence>
<evidence type="ECO:0000256" key="2">
    <source>
        <dbReference type="ARBA" id="ARBA00009726"/>
    </source>
</evidence>
<feature type="domain" description="ABC transporter" evidence="12">
    <location>
        <begin position="562"/>
        <end position="783"/>
    </location>
</feature>
<feature type="region of interest" description="Disordered" evidence="10">
    <location>
        <begin position="15"/>
        <end position="43"/>
    </location>
</feature>
<dbReference type="CDD" id="cd18592">
    <property type="entry name" value="ABC_6TM_MRP5_8_9_D1"/>
    <property type="match status" value="1"/>
</dbReference>
<reference evidence="14 15" key="1">
    <citation type="submission" date="2012-03" db="EMBL/GenBank/DDBJ databases">
        <title>Whole Genome Assembly of Papio anubis.</title>
        <authorList>
            <person name="Liu Y.L."/>
            <person name="Abraham K.A."/>
            <person name="Akbar H.A."/>
            <person name="Ali S.A."/>
            <person name="Anosike U.A."/>
            <person name="Aqrawi P.A."/>
            <person name="Arias F.A."/>
            <person name="Attaway T.A."/>
            <person name="Awwad R.A."/>
            <person name="Babu C.B."/>
            <person name="Bandaranaike D.B."/>
            <person name="Battles P.B."/>
            <person name="Bell A.B."/>
            <person name="Beltran B.B."/>
            <person name="Berhane-Mersha D.B."/>
            <person name="Bess C.B."/>
            <person name="Bickham C.B."/>
            <person name="Bolden T.B."/>
            <person name="Carter K.C."/>
            <person name="Chau D.C."/>
            <person name="Chavez A.C."/>
            <person name="Clerc-Blankenburg K.C."/>
            <person name="Coyle M.C."/>
            <person name="Dao M.D."/>
            <person name="Davila M.L.D."/>
            <person name="Davy-Carroll L.D."/>
            <person name="Denson S.D."/>
            <person name="Dinh H.D."/>
            <person name="Fernandez S.F."/>
            <person name="Fernando P.F."/>
            <person name="Forbes L.F."/>
            <person name="Francis C.F."/>
            <person name="Francisco L.F."/>
            <person name="Fu Q.F."/>
            <person name="Garcia-Iii R.G."/>
            <person name="Garrett T.G."/>
            <person name="Gross S.G."/>
            <person name="Gubbala S.G."/>
            <person name="Hirani K.H."/>
            <person name="Hogues M.H."/>
            <person name="Hollins B.H."/>
            <person name="Jackson L.J."/>
            <person name="Javaid M.J."/>
            <person name="Jhangiani S.J."/>
            <person name="Johnson A.J."/>
            <person name="Johnson B.J."/>
            <person name="Jones J.J."/>
            <person name="Joshi V.J."/>
            <person name="Kalu J.K."/>
            <person name="Khan N.K."/>
            <person name="Korchina V.K."/>
            <person name="Kovar C.K."/>
            <person name="Lago L.L."/>
            <person name="Lara F.L."/>
            <person name="Le T.-K.L."/>
            <person name="Lee S.L."/>
            <person name="Legall-Iii F.L."/>
            <person name="Lemon S.L."/>
            <person name="Liu J.L."/>
            <person name="Liu Y.-S.L."/>
            <person name="Liyanage D.L."/>
            <person name="Lopez J.L."/>
            <person name="Lorensuhewa L.L."/>
            <person name="Mata R.M."/>
            <person name="Mathew T.M."/>
            <person name="Mercado C.M."/>
            <person name="Mercado I.M."/>
            <person name="Morales K.M."/>
            <person name="Morgan M.M."/>
            <person name="Munidasa M.M."/>
            <person name="Ngo D.N."/>
            <person name="Nguyen L.N."/>
            <person name="Nguyen T.N."/>
            <person name="Nguyen N.N."/>
            <person name="Obregon M.O."/>
            <person name="Okwuonu G.O."/>
            <person name="Ongeri F.O."/>
            <person name="Onwere C.O."/>
            <person name="Osifeso I.O."/>
            <person name="Parra A.P."/>
            <person name="Patil S.P."/>
            <person name="Perez A.P."/>
            <person name="Perez Y.P."/>
            <person name="Pham C.P."/>
            <person name="Pu L.-L.P."/>
            <person name="Puazo M.P."/>
            <person name="Quiroz J.Q."/>
            <person name="Rouhana J.R."/>
            <person name="Ruiz M.R."/>
            <person name="Ruiz S.-J.R."/>
            <person name="Saada N.S."/>
            <person name="Santibanez J.S."/>
            <person name="Scheel M.S."/>
            <person name="Schneider B.S."/>
            <person name="Simmons D.S."/>
            <person name="Sisson I.S."/>
            <person name="Tang L.-Y.T."/>
            <person name="Thornton R.T."/>
            <person name="Tisius J.T."/>
            <person name="Toledanes G.T."/>
            <person name="Trejos Z.T."/>
            <person name="Usmani K.U."/>
            <person name="Varghese R.V."/>
            <person name="Vattathil S.V."/>
            <person name="Vee V.V."/>
            <person name="Walker D.W."/>
            <person name="Weissenberger G.W."/>
            <person name="White C.W."/>
            <person name="Williams A.W."/>
            <person name="Woodworth J.W."/>
            <person name="Wright R.W."/>
            <person name="Zhu Y.Z."/>
            <person name="Han Y.H."/>
            <person name="Newsham I.N."/>
            <person name="Nazareth L.N."/>
            <person name="Worley K.W."/>
            <person name="Muzny D.M."/>
            <person name="Rogers J.R."/>
            <person name="Gibbs R.G."/>
        </authorList>
    </citation>
    <scope>NUCLEOTIDE SEQUENCE [LARGE SCALE GENOMIC DNA]</scope>
</reference>
<dbReference type="InterPro" id="IPR017871">
    <property type="entry name" value="ABC_transporter-like_CS"/>
</dbReference>
<evidence type="ECO:0000256" key="4">
    <source>
        <dbReference type="ARBA" id="ARBA00022692"/>
    </source>
</evidence>
<keyword evidence="6" id="KW-0547">Nucleotide-binding</keyword>
<name>A0A2I3NED4_PAPAN</name>
<dbReference type="PROSITE" id="PS50929">
    <property type="entry name" value="ABC_TM1F"/>
    <property type="match status" value="2"/>
</dbReference>
<feature type="compositionally biased region" description="Polar residues" evidence="10">
    <location>
        <begin position="501"/>
        <end position="511"/>
    </location>
</feature>
<dbReference type="InterPro" id="IPR011527">
    <property type="entry name" value="ABC1_TM_dom"/>
</dbReference>
<feature type="transmembrane region" description="Helical" evidence="11">
    <location>
        <begin position="428"/>
        <end position="447"/>
    </location>
</feature>
<feature type="transmembrane region" description="Helical" evidence="11">
    <location>
        <begin position="857"/>
        <end position="880"/>
    </location>
</feature>
<dbReference type="SUPFAM" id="SSF52540">
    <property type="entry name" value="P-loop containing nucleoside triphosphate hydrolases"/>
    <property type="match status" value="2"/>
</dbReference>
<keyword evidence="5" id="KW-0677">Repeat</keyword>
<feature type="transmembrane region" description="Helical" evidence="11">
    <location>
        <begin position="319"/>
        <end position="336"/>
    </location>
</feature>
<evidence type="ECO:0000256" key="5">
    <source>
        <dbReference type="ARBA" id="ARBA00022737"/>
    </source>
</evidence>